<dbReference type="OrthoDB" id="5383650at2759"/>
<reference evidence="2 3" key="1">
    <citation type="submission" date="2020-01" db="EMBL/GenBank/DDBJ databases">
        <authorList>
            <consortium name="DOE Joint Genome Institute"/>
            <person name="Haridas S."/>
            <person name="Albert R."/>
            <person name="Binder M."/>
            <person name="Bloem J."/>
            <person name="Labutti K."/>
            <person name="Salamov A."/>
            <person name="Andreopoulos B."/>
            <person name="Baker S.E."/>
            <person name="Barry K."/>
            <person name="Bills G."/>
            <person name="Bluhm B.H."/>
            <person name="Cannon C."/>
            <person name="Castanera R."/>
            <person name="Culley D.E."/>
            <person name="Daum C."/>
            <person name="Ezra D."/>
            <person name="Gonzalez J.B."/>
            <person name="Henrissat B."/>
            <person name="Kuo A."/>
            <person name="Liang C."/>
            <person name="Lipzen A."/>
            <person name="Lutzoni F."/>
            <person name="Magnuson J."/>
            <person name="Mondo S."/>
            <person name="Nolan M."/>
            <person name="Ohm R."/>
            <person name="Pangilinan J."/>
            <person name="Park H.-J.H."/>
            <person name="Ramirez L."/>
            <person name="Alfaro M."/>
            <person name="Sun H."/>
            <person name="Tritt A."/>
            <person name="Yoshinaga Y."/>
            <person name="Zwiers L.-H.L."/>
            <person name="Turgeon B.G."/>
            <person name="Goodwin S.B."/>
            <person name="Spatafora J.W."/>
            <person name="Crous P.W."/>
            <person name="Grigoriev I.V."/>
        </authorList>
    </citation>
    <scope>NUCLEOTIDE SEQUENCE [LARGE SCALE GENOMIC DNA]</scope>
    <source>
        <strain evidence="2 3">CBS 611.86</strain>
    </source>
</reference>
<comment type="caution">
    <text evidence="2">The sequence shown here is derived from an EMBL/GenBank/DDBJ whole genome shotgun (WGS) entry which is preliminary data.</text>
</comment>
<keyword evidence="1" id="KW-0812">Transmembrane</keyword>
<feature type="transmembrane region" description="Helical" evidence="1">
    <location>
        <begin position="12"/>
        <end position="38"/>
    </location>
</feature>
<dbReference type="AlphaFoldDB" id="A0A7C8I711"/>
<keyword evidence="3" id="KW-1185">Reference proteome</keyword>
<dbReference type="Proteomes" id="UP000481861">
    <property type="component" value="Unassembled WGS sequence"/>
</dbReference>
<feature type="transmembrane region" description="Helical" evidence="1">
    <location>
        <begin position="50"/>
        <end position="66"/>
    </location>
</feature>
<dbReference type="EMBL" id="JAADJZ010000029">
    <property type="protein sequence ID" value="KAF2866047.1"/>
    <property type="molecule type" value="Genomic_DNA"/>
</dbReference>
<protein>
    <submittedName>
        <fullName evidence="2">Uncharacterized protein</fullName>
    </submittedName>
</protein>
<sequence length="341" mass="39328">MEKLNTIPTKAFGFGLGFLVFDSLAMVCIVLFTGIALFRYSKIWARARTLYFGLVLLSLWSVLNWIDMVIRHTNAEVTYAYILTDCFFSIIRVVSDIFTLWGTLHVMIRYNVLRGRDVHLRLWILGGPLWFLGIYHVCLRFALAISWLSFADIETINKIAKAKNAFEIAFTALEFVISLFALLTSGASFLYDDVRNYMSFACLALWLRSFCELVITGELDRNPTRLNLTLRTRNVTYHLFSAAFAIFISYAIPKPSKRDPLLNQENFAITRVRDHVKKRISDDTKQGQNTAANIATVLYTPERAEPAMKTEYEFLRHKYKDWTPIYKWHGESNGQYGSSKL</sequence>
<name>A0A7C8I711_9PLEO</name>
<feature type="transmembrane region" description="Helical" evidence="1">
    <location>
        <begin position="122"/>
        <end position="148"/>
    </location>
</feature>
<feature type="transmembrane region" description="Helical" evidence="1">
    <location>
        <begin position="168"/>
        <end position="190"/>
    </location>
</feature>
<keyword evidence="1" id="KW-0472">Membrane</keyword>
<proteinExistence type="predicted"/>
<accession>A0A7C8I711</accession>
<organism evidence="2 3">
    <name type="scientific">Massariosphaeria phaeospora</name>
    <dbReference type="NCBI Taxonomy" id="100035"/>
    <lineage>
        <taxon>Eukaryota</taxon>
        <taxon>Fungi</taxon>
        <taxon>Dikarya</taxon>
        <taxon>Ascomycota</taxon>
        <taxon>Pezizomycotina</taxon>
        <taxon>Dothideomycetes</taxon>
        <taxon>Pleosporomycetidae</taxon>
        <taxon>Pleosporales</taxon>
        <taxon>Pleosporales incertae sedis</taxon>
        <taxon>Massariosphaeria</taxon>
    </lineage>
</organism>
<feature type="transmembrane region" description="Helical" evidence="1">
    <location>
        <begin position="235"/>
        <end position="252"/>
    </location>
</feature>
<evidence type="ECO:0000313" key="3">
    <source>
        <dbReference type="Proteomes" id="UP000481861"/>
    </source>
</evidence>
<evidence type="ECO:0000256" key="1">
    <source>
        <dbReference type="SAM" id="Phobius"/>
    </source>
</evidence>
<keyword evidence="1" id="KW-1133">Transmembrane helix</keyword>
<evidence type="ECO:0000313" key="2">
    <source>
        <dbReference type="EMBL" id="KAF2866047.1"/>
    </source>
</evidence>
<feature type="transmembrane region" description="Helical" evidence="1">
    <location>
        <begin position="78"/>
        <end position="101"/>
    </location>
</feature>
<gene>
    <name evidence="2" type="ORF">BDV95DRAFT_210808</name>
</gene>